<gene>
    <name evidence="4" type="ORF">PCOR1329_LOCUS54366</name>
</gene>
<feature type="domain" description="PROP1-like PPR" evidence="3">
    <location>
        <begin position="93"/>
        <end position="228"/>
    </location>
</feature>
<dbReference type="EMBL" id="CAUYUJ010016642">
    <property type="protein sequence ID" value="CAK0867428.1"/>
    <property type="molecule type" value="Genomic_DNA"/>
</dbReference>
<dbReference type="InterPro" id="IPR002885">
    <property type="entry name" value="PPR_rpt"/>
</dbReference>
<proteinExistence type="predicted"/>
<dbReference type="NCBIfam" id="TIGR00756">
    <property type="entry name" value="PPR"/>
    <property type="match status" value="2"/>
</dbReference>
<dbReference type="Proteomes" id="UP001189429">
    <property type="component" value="Unassembled WGS sequence"/>
</dbReference>
<dbReference type="InterPro" id="IPR051240">
    <property type="entry name" value="Mito_RNA-Proc/Resp"/>
</dbReference>
<feature type="repeat" description="PPR" evidence="2">
    <location>
        <begin position="108"/>
        <end position="142"/>
    </location>
</feature>
<comment type="caution">
    <text evidence="4">The sequence shown here is derived from an EMBL/GenBank/DDBJ whole genome shotgun (WGS) entry which is preliminary data.</text>
</comment>
<feature type="repeat" description="PPR" evidence="2">
    <location>
        <begin position="143"/>
        <end position="177"/>
    </location>
</feature>
<dbReference type="InterPro" id="IPR033443">
    <property type="entry name" value="PROP1-like_PPR_dom"/>
</dbReference>
<reference evidence="4" key="1">
    <citation type="submission" date="2023-10" db="EMBL/GenBank/DDBJ databases">
        <authorList>
            <person name="Chen Y."/>
            <person name="Shah S."/>
            <person name="Dougan E. K."/>
            <person name="Thang M."/>
            <person name="Chan C."/>
        </authorList>
    </citation>
    <scope>NUCLEOTIDE SEQUENCE [LARGE SCALE GENOMIC DNA]</scope>
</reference>
<keyword evidence="1" id="KW-0677">Repeat</keyword>
<dbReference type="PANTHER" id="PTHR47933">
    <property type="entry name" value="PENTATRICOPEPTIDE REPEAT-CONTAINING PROTEIN 1, MITOCHONDRIAL"/>
    <property type="match status" value="1"/>
</dbReference>
<evidence type="ECO:0000256" key="2">
    <source>
        <dbReference type="PROSITE-ProRule" id="PRU00708"/>
    </source>
</evidence>
<keyword evidence="5" id="KW-1185">Reference proteome</keyword>
<dbReference type="Pfam" id="PF17177">
    <property type="entry name" value="PPR_long"/>
    <property type="match status" value="1"/>
</dbReference>
<evidence type="ECO:0000313" key="5">
    <source>
        <dbReference type="Proteomes" id="UP001189429"/>
    </source>
</evidence>
<dbReference type="PANTHER" id="PTHR47933:SF11">
    <property type="entry name" value="PENTATRICOPEPTIDE REPEAT-CONTAINING PROTEIN 2"/>
    <property type="match status" value="1"/>
</dbReference>
<dbReference type="PROSITE" id="PS51375">
    <property type="entry name" value="PPR"/>
    <property type="match status" value="3"/>
</dbReference>
<protein>
    <recommendedName>
        <fullName evidence="3">PROP1-like PPR domain-containing protein</fullName>
    </recommendedName>
</protein>
<sequence>MPASSSSLWRRIWTTSACRRTDRDGIQLMRTIVAHGLSPTNLIQNQLIRSWKSKLPDHVVEVFVDLREKGVHLSATAYRCIMAAHERTEPVFTLRLYDEMTQRGIKIDRVAFNAVLCACSHLGMTSQALELFEQMPKLGLDPNGKTYGILIRACTSAKKLKEALELFGSMRAAGIEPNRFAFRDAVHCCVKLKKLDEAYELYKDLVRASAVPCSSTCTYILEACQKSGCPALAKRIQADMDAAGPRGASRFEDFRGHAETMDSDTE</sequence>
<organism evidence="4 5">
    <name type="scientific">Prorocentrum cordatum</name>
    <dbReference type="NCBI Taxonomy" id="2364126"/>
    <lineage>
        <taxon>Eukaryota</taxon>
        <taxon>Sar</taxon>
        <taxon>Alveolata</taxon>
        <taxon>Dinophyceae</taxon>
        <taxon>Prorocentrales</taxon>
        <taxon>Prorocentraceae</taxon>
        <taxon>Prorocentrum</taxon>
    </lineage>
</organism>
<name>A0ABN9V5N2_9DINO</name>
<dbReference type="InterPro" id="IPR011990">
    <property type="entry name" value="TPR-like_helical_dom_sf"/>
</dbReference>
<evidence type="ECO:0000313" key="4">
    <source>
        <dbReference type="EMBL" id="CAK0867428.1"/>
    </source>
</evidence>
<evidence type="ECO:0000256" key="1">
    <source>
        <dbReference type="ARBA" id="ARBA00022737"/>
    </source>
</evidence>
<dbReference type="Gene3D" id="1.25.40.10">
    <property type="entry name" value="Tetratricopeptide repeat domain"/>
    <property type="match status" value="1"/>
</dbReference>
<accession>A0ABN9V5N2</accession>
<feature type="repeat" description="PPR" evidence="2">
    <location>
        <begin position="178"/>
        <end position="212"/>
    </location>
</feature>
<evidence type="ECO:0000259" key="3">
    <source>
        <dbReference type="Pfam" id="PF17177"/>
    </source>
</evidence>